<evidence type="ECO:0000256" key="1">
    <source>
        <dbReference type="SAM" id="SignalP"/>
    </source>
</evidence>
<evidence type="ECO:0000313" key="3">
    <source>
        <dbReference type="RefSeq" id="XP_013386364.1"/>
    </source>
</evidence>
<gene>
    <name evidence="3" type="primary">LOC106155883</name>
</gene>
<dbReference type="Proteomes" id="UP000085678">
    <property type="component" value="Unplaced"/>
</dbReference>
<evidence type="ECO:0000313" key="2">
    <source>
        <dbReference type="Proteomes" id="UP000085678"/>
    </source>
</evidence>
<keyword evidence="2" id="KW-1185">Reference proteome</keyword>
<dbReference type="OrthoDB" id="6283837at2759"/>
<dbReference type="GeneID" id="106155883"/>
<protein>
    <submittedName>
        <fullName evidence="3">Uncharacterized protein LOC106155883</fullName>
    </submittedName>
</protein>
<dbReference type="AlphaFoldDB" id="A0A1S3HMT1"/>
<feature type="signal peptide" evidence="1">
    <location>
        <begin position="1"/>
        <end position="23"/>
    </location>
</feature>
<reference evidence="3" key="1">
    <citation type="submission" date="2025-08" db="UniProtKB">
        <authorList>
            <consortium name="RefSeq"/>
        </authorList>
    </citation>
    <scope>IDENTIFICATION</scope>
    <source>
        <tissue evidence="3">Gonads</tissue>
    </source>
</reference>
<dbReference type="OMA" id="GINVWAC"/>
<name>A0A1S3HMT1_LINAN</name>
<accession>A0A1S3HMT1</accession>
<sequence>MVCTSTAPAILLLIVVTVTGMLAERSDREPRQVYRPQTSGYHYGKSCYQCSFGPRVKFHKEFGRIYYDEQGHEDPYSRRNNGIHSYEHHVRGGLTQFPGWVPCRGPFSHYDAEAYGINVWACSSNCYIRMDKNGHIYRGCYQGEWKVDPYRLGCHKQTDSLWCFCEGDRCNNGPLPGVRYEPRY</sequence>
<organism evidence="2 3">
    <name type="scientific">Lingula anatina</name>
    <name type="common">Brachiopod</name>
    <name type="synonym">Lingula unguis</name>
    <dbReference type="NCBI Taxonomy" id="7574"/>
    <lineage>
        <taxon>Eukaryota</taxon>
        <taxon>Metazoa</taxon>
        <taxon>Spiralia</taxon>
        <taxon>Lophotrochozoa</taxon>
        <taxon>Brachiopoda</taxon>
        <taxon>Linguliformea</taxon>
        <taxon>Lingulata</taxon>
        <taxon>Lingulida</taxon>
        <taxon>Linguloidea</taxon>
        <taxon>Lingulidae</taxon>
        <taxon>Lingula</taxon>
    </lineage>
</organism>
<keyword evidence="1" id="KW-0732">Signal</keyword>
<dbReference type="RefSeq" id="XP_013386364.1">
    <property type="nucleotide sequence ID" value="XM_013530910.1"/>
</dbReference>
<feature type="chain" id="PRO_5010366724" evidence="1">
    <location>
        <begin position="24"/>
        <end position="184"/>
    </location>
</feature>
<dbReference type="InParanoid" id="A0A1S3HMT1"/>
<dbReference type="KEGG" id="lak:106155883"/>
<proteinExistence type="predicted"/>